<evidence type="ECO:0000256" key="5">
    <source>
        <dbReference type="ARBA" id="ARBA00023002"/>
    </source>
</evidence>
<evidence type="ECO:0000256" key="1">
    <source>
        <dbReference type="ARBA" id="ARBA00001936"/>
    </source>
</evidence>
<dbReference type="InterPro" id="IPR001891">
    <property type="entry name" value="Malic_OxRdtase"/>
</dbReference>
<dbReference type="InterPro" id="IPR015884">
    <property type="entry name" value="Malic_enzyme_CS"/>
</dbReference>
<dbReference type="CDD" id="cd05311">
    <property type="entry name" value="NAD_bind_2_malic_enz"/>
    <property type="match status" value="1"/>
</dbReference>
<dbReference type="InterPro" id="IPR045213">
    <property type="entry name" value="Malic_NAD-bd_bact_type"/>
</dbReference>
<keyword evidence="5" id="KW-0560">Oxidoreductase</keyword>
<comment type="cofactor">
    <cofactor evidence="2">
        <name>Mg(2+)</name>
        <dbReference type="ChEBI" id="CHEBI:18420"/>
    </cofactor>
</comment>
<dbReference type="Gene3D" id="3.40.50.10380">
    <property type="entry name" value="Malic enzyme, N-terminal domain"/>
    <property type="match status" value="1"/>
</dbReference>
<dbReference type="InterPro" id="IPR036291">
    <property type="entry name" value="NAD(P)-bd_dom_sf"/>
</dbReference>
<dbReference type="Pfam" id="PF03949">
    <property type="entry name" value="Malic_M"/>
    <property type="match status" value="1"/>
</dbReference>
<proteinExistence type="inferred from homology"/>
<name>A0ABV7T3J1_9GAMM</name>
<dbReference type="SUPFAM" id="SSF53223">
    <property type="entry name" value="Aminoacid dehydrogenase-like, N-terminal domain"/>
    <property type="match status" value="1"/>
</dbReference>
<dbReference type="Proteomes" id="UP001595630">
    <property type="component" value="Unassembled WGS sequence"/>
</dbReference>
<dbReference type="SMART" id="SM00919">
    <property type="entry name" value="Malic_M"/>
    <property type="match status" value="1"/>
</dbReference>
<accession>A0ABV7T3J1</accession>
<evidence type="ECO:0000256" key="4">
    <source>
        <dbReference type="ARBA" id="ARBA00022723"/>
    </source>
</evidence>
<dbReference type="PANTHER" id="PTHR43237">
    <property type="entry name" value="NADP-DEPENDENT MALIC ENZYME"/>
    <property type="match status" value="1"/>
</dbReference>
<evidence type="ECO:0000256" key="2">
    <source>
        <dbReference type="ARBA" id="ARBA00001946"/>
    </source>
</evidence>
<dbReference type="SMART" id="SM01274">
    <property type="entry name" value="malic"/>
    <property type="match status" value="1"/>
</dbReference>
<sequence>MTDLKTAALEYHAHPRPGKLSVELTKATATARDLSLAYSPGVAAPVREIARDPELAYRYTGKGNLVAVISDGTAILGLGNLGPLASKPVMEGKGVLFKRFAGIDVFDIEVDAESPQAFIDTVKRISITFGGINLEDIKAPECFDIERTLIEQCDIPVFHDDQHGTAIVTAAGLLNALEIAGKNLPEAKIVCLGAGAAAISCMKLLVGMGADIRNIYMLDRKGVVHSGRDDLNQYKAVFAHETDKRTMSEALEGADVFVGLSGADLLSPDDLNRMAVNPIVFACSNPDPEIKPEVAFATRSDVIMATGRSDYPNQVNNVLGFPFIFRGALDVRATRINEEMKIAAAHALRELAKLPVPEEVKVAYGVDSLEFGREYIIPKPLDPRLITLVSDAVAKAAIKTGVATRPYPENYPLKSVNDVFTG</sequence>
<keyword evidence="9" id="KW-1185">Reference proteome</keyword>
<dbReference type="Pfam" id="PF00390">
    <property type="entry name" value="malic"/>
    <property type="match status" value="1"/>
</dbReference>
<protein>
    <submittedName>
        <fullName evidence="8">Malic enzyme-like NAD(P)-binding protein</fullName>
    </submittedName>
</protein>
<keyword evidence="4" id="KW-0479">Metal-binding</keyword>
<comment type="caution">
    <text evidence="8">The sequence shown here is derived from an EMBL/GenBank/DDBJ whole genome shotgun (WGS) entry which is preliminary data.</text>
</comment>
<dbReference type="EMBL" id="JBHRXZ010000017">
    <property type="protein sequence ID" value="MFC3607750.1"/>
    <property type="molecule type" value="Genomic_DNA"/>
</dbReference>
<evidence type="ECO:0000313" key="8">
    <source>
        <dbReference type="EMBL" id="MFC3607750.1"/>
    </source>
</evidence>
<organism evidence="8 9">
    <name type="scientific">Stutzerimonas tarimensis</name>
    <dbReference type="NCBI Taxonomy" id="1507735"/>
    <lineage>
        <taxon>Bacteria</taxon>
        <taxon>Pseudomonadati</taxon>
        <taxon>Pseudomonadota</taxon>
        <taxon>Gammaproteobacteria</taxon>
        <taxon>Pseudomonadales</taxon>
        <taxon>Pseudomonadaceae</taxon>
        <taxon>Stutzerimonas</taxon>
    </lineage>
</organism>
<comment type="cofactor">
    <cofactor evidence="1">
        <name>Mn(2+)</name>
        <dbReference type="ChEBI" id="CHEBI:29035"/>
    </cofactor>
</comment>
<dbReference type="InterPro" id="IPR012301">
    <property type="entry name" value="Malic_N_dom"/>
</dbReference>
<dbReference type="InterPro" id="IPR051674">
    <property type="entry name" value="Malate_Decarboxylase"/>
</dbReference>
<dbReference type="PROSITE" id="PS00331">
    <property type="entry name" value="MALIC_ENZYMES"/>
    <property type="match status" value="1"/>
</dbReference>
<evidence type="ECO:0000313" key="9">
    <source>
        <dbReference type="Proteomes" id="UP001595630"/>
    </source>
</evidence>
<dbReference type="Gene3D" id="3.40.50.720">
    <property type="entry name" value="NAD(P)-binding Rossmann-like Domain"/>
    <property type="match status" value="1"/>
</dbReference>
<reference evidence="9" key="1">
    <citation type="journal article" date="2019" name="Int. J. Syst. Evol. Microbiol.">
        <title>The Global Catalogue of Microorganisms (GCM) 10K type strain sequencing project: providing services to taxonomists for standard genome sequencing and annotation.</title>
        <authorList>
            <consortium name="The Broad Institute Genomics Platform"/>
            <consortium name="The Broad Institute Genome Sequencing Center for Infectious Disease"/>
            <person name="Wu L."/>
            <person name="Ma J."/>
        </authorList>
    </citation>
    <scope>NUCLEOTIDE SEQUENCE [LARGE SCALE GENOMIC DNA]</scope>
    <source>
        <strain evidence="9">KCTC 42447</strain>
    </source>
</reference>
<dbReference type="SUPFAM" id="SSF51735">
    <property type="entry name" value="NAD(P)-binding Rossmann-fold domains"/>
    <property type="match status" value="1"/>
</dbReference>
<evidence type="ECO:0000259" key="6">
    <source>
        <dbReference type="SMART" id="SM00919"/>
    </source>
</evidence>
<feature type="domain" description="Malic enzyme N-terminal" evidence="7">
    <location>
        <begin position="17"/>
        <end position="150"/>
    </location>
</feature>
<dbReference type="InterPro" id="IPR037062">
    <property type="entry name" value="Malic_N_dom_sf"/>
</dbReference>
<dbReference type="PIRSF" id="PIRSF000106">
    <property type="entry name" value="ME"/>
    <property type="match status" value="1"/>
</dbReference>
<evidence type="ECO:0000259" key="7">
    <source>
        <dbReference type="SMART" id="SM01274"/>
    </source>
</evidence>
<dbReference type="RefSeq" id="WP_386363464.1">
    <property type="nucleotide sequence ID" value="NZ_JBHRXZ010000017.1"/>
</dbReference>
<dbReference type="InterPro" id="IPR046346">
    <property type="entry name" value="Aminoacid_DH-like_N_sf"/>
</dbReference>
<dbReference type="InterPro" id="IPR012302">
    <property type="entry name" value="Malic_NAD-bd"/>
</dbReference>
<evidence type="ECO:0000256" key="3">
    <source>
        <dbReference type="ARBA" id="ARBA00008785"/>
    </source>
</evidence>
<comment type="similarity">
    <text evidence="3">Belongs to the malic enzymes family.</text>
</comment>
<dbReference type="PANTHER" id="PTHR43237:SF4">
    <property type="entry name" value="NADP-DEPENDENT MALIC ENZYME"/>
    <property type="match status" value="1"/>
</dbReference>
<feature type="domain" description="Malic enzyme NAD-binding" evidence="6">
    <location>
        <begin position="162"/>
        <end position="398"/>
    </location>
</feature>
<gene>
    <name evidence="8" type="ORF">ACFOMF_08185</name>
</gene>